<dbReference type="STRING" id="84645.A0A498NZH9"/>
<dbReference type="Gene3D" id="1.10.472.10">
    <property type="entry name" value="Cyclin-like"/>
    <property type="match status" value="2"/>
</dbReference>
<evidence type="ECO:0000256" key="2">
    <source>
        <dbReference type="ARBA" id="ARBA00022490"/>
    </source>
</evidence>
<gene>
    <name evidence="4" type="ORF">ROHU_002346</name>
</gene>
<dbReference type="InterPro" id="IPR039361">
    <property type="entry name" value="Cyclin"/>
</dbReference>
<feature type="domain" description="Cyclin N-terminal" evidence="3">
    <location>
        <begin position="3"/>
        <end position="83"/>
    </location>
</feature>
<evidence type="ECO:0000313" key="4">
    <source>
        <dbReference type="EMBL" id="RXN37106.1"/>
    </source>
</evidence>
<reference evidence="4 5" key="1">
    <citation type="submission" date="2018-03" db="EMBL/GenBank/DDBJ databases">
        <title>Draft genome sequence of Rohu Carp (Labeo rohita).</title>
        <authorList>
            <person name="Das P."/>
            <person name="Kushwaha B."/>
            <person name="Joshi C.G."/>
            <person name="Kumar D."/>
            <person name="Nagpure N.S."/>
            <person name="Sahoo L."/>
            <person name="Das S.P."/>
            <person name="Bit A."/>
            <person name="Patnaik S."/>
            <person name="Meher P.K."/>
            <person name="Jayasankar P."/>
            <person name="Koringa P.G."/>
            <person name="Patel N.V."/>
            <person name="Hinsu A.T."/>
            <person name="Kumar R."/>
            <person name="Pandey M."/>
            <person name="Agarwal S."/>
            <person name="Srivastava S."/>
            <person name="Singh M."/>
            <person name="Iquebal M.A."/>
            <person name="Jaiswal S."/>
            <person name="Angadi U.B."/>
            <person name="Kumar N."/>
            <person name="Raza M."/>
            <person name="Shah T.M."/>
            <person name="Rai A."/>
            <person name="Jena J.K."/>
        </authorList>
    </citation>
    <scope>NUCLEOTIDE SEQUENCE [LARGE SCALE GENOMIC DNA]</scope>
    <source>
        <strain evidence="4">DASCIFA01</strain>
        <tissue evidence="4">Testis</tissue>
    </source>
</reference>
<dbReference type="GO" id="GO:0005737">
    <property type="term" value="C:cytoplasm"/>
    <property type="evidence" value="ECO:0007669"/>
    <property type="project" value="UniProtKB-SubCell"/>
</dbReference>
<dbReference type="InterPro" id="IPR036915">
    <property type="entry name" value="Cyclin-like_sf"/>
</dbReference>
<evidence type="ECO:0000256" key="1">
    <source>
        <dbReference type="ARBA" id="ARBA00004496"/>
    </source>
</evidence>
<accession>A0A498NZH9</accession>
<comment type="caution">
    <text evidence="4">The sequence shown here is derived from an EMBL/GenBank/DDBJ whole genome shotgun (WGS) entry which is preliminary data.</text>
</comment>
<comment type="subcellular location">
    <subcellularLocation>
        <location evidence="1">Cytoplasm</location>
    </subcellularLocation>
</comment>
<sequence>MKDFSSQVLHVTISCVDRYLSLRSVPKAQLQLLGIACMVICTRYISKEILTIREAVWLTDNTYQYEDLVRMMGEVISVLDGKIRQKLNIVYMNIRRREDSMQAHRGSFLATPTAELSTQEEMLLGDILDWSLDTSCSGYEGDRESEGEKDGEKSECKHDINKRRQCYKGINEADKRAPKPYHRYDVTPTSKRQILVTLVEIALPLLFSAILIVLRQKVSFINYPNATRYHSFPLSDLPFSLCYQELQLAYVPANASVVRQITEDVQQSLGGCISTCKSFNSRFFD</sequence>
<keyword evidence="5" id="KW-1185">Reference proteome</keyword>
<evidence type="ECO:0000313" key="5">
    <source>
        <dbReference type="Proteomes" id="UP000290572"/>
    </source>
</evidence>
<evidence type="ECO:0000259" key="3">
    <source>
        <dbReference type="Pfam" id="PF00134"/>
    </source>
</evidence>
<dbReference type="AlphaFoldDB" id="A0A498NZH9"/>
<dbReference type="EMBL" id="QBIY01006323">
    <property type="protein sequence ID" value="RXN37106.1"/>
    <property type="molecule type" value="Genomic_DNA"/>
</dbReference>
<dbReference type="InterPro" id="IPR006671">
    <property type="entry name" value="Cyclin_N"/>
</dbReference>
<name>A0A498NZH9_LABRO</name>
<dbReference type="FunFam" id="1.10.472.10:FF:000038">
    <property type="entry name" value="Cyclin F"/>
    <property type="match status" value="1"/>
</dbReference>
<dbReference type="SUPFAM" id="SSF47954">
    <property type="entry name" value="Cyclin-like"/>
    <property type="match status" value="1"/>
</dbReference>
<proteinExistence type="predicted"/>
<dbReference type="PANTHER" id="PTHR10177">
    <property type="entry name" value="CYCLINS"/>
    <property type="match status" value="1"/>
</dbReference>
<organism evidence="4 5">
    <name type="scientific">Labeo rohita</name>
    <name type="common">Indian major carp</name>
    <name type="synonym">Cyprinus rohita</name>
    <dbReference type="NCBI Taxonomy" id="84645"/>
    <lineage>
        <taxon>Eukaryota</taxon>
        <taxon>Metazoa</taxon>
        <taxon>Chordata</taxon>
        <taxon>Craniata</taxon>
        <taxon>Vertebrata</taxon>
        <taxon>Euteleostomi</taxon>
        <taxon>Actinopterygii</taxon>
        <taxon>Neopterygii</taxon>
        <taxon>Teleostei</taxon>
        <taxon>Ostariophysi</taxon>
        <taxon>Cypriniformes</taxon>
        <taxon>Cyprinidae</taxon>
        <taxon>Labeoninae</taxon>
        <taxon>Labeonini</taxon>
        <taxon>Labeo</taxon>
    </lineage>
</organism>
<dbReference type="PROSITE" id="PS51257">
    <property type="entry name" value="PROKAR_LIPOPROTEIN"/>
    <property type="match status" value="1"/>
</dbReference>
<protein>
    <submittedName>
        <fullName evidence="4">Cyclin-F</fullName>
    </submittedName>
</protein>
<dbReference type="Pfam" id="PF00134">
    <property type="entry name" value="Cyclin_N"/>
    <property type="match status" value="1"/>
</dbReference>
<keyword evidence="2" id="KW-0963">Cytoplasm</keyword>
<dbReference type="Proteomes" id="UP000290572">
    <property type="component" value="Unassembled WGS sequence"/>
</dbReference>